<dbReference type="Proteomes" id="UP001497535">
    <property type="component" value="Unassembled WGS sequence"/>
</dbReference>
<name>A0ACB0YUR2_MELEN</name>
<keyword evidence="2" id="KW-1185">Reference proteome</keyword>
<protein>
    <submittedName>
        <fullName evidence="1">Uncharacterized protein</fullName>
    </submittedName>
</protein>
<comment type="caution">
    <text evidence="1">The sequence shown here is derived from an EMBL/GenBank/DDBJ whole genome shotgun (WGS) entry which is preliminary data.</text>
</comment>
<dbReference type="EMBL" id="CAVMJV010000019">
    <property type="protein sequence ID" value="CAK5064120.1"/>
    <property type="molecule type" value="Genomic_DNA"/>
</dbReference>
<proteinExistence type="predicted"/>
<accession>A0ACB0YUR2</accession>
<organism evidence="1 2">
    <name type="scientific">Meloidogyne enterolobii</name>
    <name type="common">Root-knot nematode worm</name>
    <name type="synonym">Meloidogyne mayaguensis</name>
    <dbReference type="NCBI Taxonomy" id="390850"/>
    <lineage>
        <taxon>Eukaryota</taxon>
        <taxon>Metazoa</taxon>
        <taxon>Ecdysozoa</taxon>
        <taxon>Nematoda</taxon>
        <taxon>Chromadorea</taxon>
        <taxon>Rhabditida</taxon>
        <taxon>Tylenchina</taxon>
        <taxon>Tylenchomorpha</taxon>
        <taxon>Tylenchoidea</taxon>
        <taxon>Meloidogynidae</taxon>
        <taxon>Meloidogyninae</taxon>
        <taxon>Meloidogyne</taxon>
    </lineage>
</organism>
<reference evidence="1" key="1">
    <citation type="submission" date="2023-11" db="EMBL/GenBank/DDBJ databases">
        <authorList>
            <person name="Poullet M."/>
        </authorList>
    </citation>
    <scope>NUCLEOTIDE SEQUENCE</scope>
    <source>
        <strain evidence="1">E1834</strain>
    </source>
</reference>
<evidence type="ECO:0000313" key="2">
    <source>
        <dbReference type="Proteomes" id="UP001497535"/>
    </source>
</evidence>
<gene>
    <name evidence="1" type="ORF">MENTE1834_LOCUS16941</name>
</gene>
<sequence length="79" mass="8239">MEALRNSDEGNSATTGQLIYNCGGIDTTCETNSQSSIAHQIVEGIEHSSLVPNILPNTVTDVLLGLMGPAKKISKTVPG</sequence>
<evidence type="ECO:0000313" key="1">
    <source>
        <dbReference type="EMBL" id="CAK5064120.1"/>
    </source>
</evidence>